<evidence type="ECO:0000256" key="2">
    <source>
        <dbReference type="ARBA" id="ARBA00022475"/>
    </source>
</evidence>
<dbReference type="STRING" id="313595.P700755_002256"/>
<dbReference type="OrthoDB" id="9812372at2"/>
<keyword evidence="11 14" id="KW-0413">Isomerase</keyword>
<dbReference type="eggNOG" id="COG0760">
    <property type="taxonomic scope" value="Bacteria"/>
</dbReference>
<dbReference type="EMBL" id="CP003879">
    <property type="protein sequence ID" value="AFU69039.1"/>
    <property type="molecule type" value="Genomic_DNA"/>
</dbReference>
<proteinExistence type="inferred from homology"/>
<evidence type="ECO:0000256" key="8">
    <source>
        <dbReference type="ARBA" id="ARBA00038408"/>
    </source>
</evidence>
<keyword evidence="3" id="KW-0997">Cell inner membrane</keyword>
<reference evidence="14" key="1">
    <citation type="submission" date="2006-03" db="EMBL/GenBank/DDBJ databases">
        <authorList>
            <person name="Bowman J."/>
            <person name="Ferriera S."/>
            <person name="Johnson J."/>
            <person name="Kravitz S."/>
            <person name="Halpern A."/>
            <person name="Remington K."/>
            <person name="Beeson K."/>
            <person name="Tran B."/>
            <person name="Rogers Y.-H."/>
            <person name="Friedman R."/>
            <person name="Venter J.C."/>
        </authorList>
    </citation>
    <scope>NUCLEOTIDE SEQUENCE [LARGE SCALE GENOMIC DNA]</scope>
    <source>
        <strain evidence="14">ATCC 700755</strain>
    </source>
</reference>
<comment type="similarity">
    <text evidence="8">Belongs to the PpiD chaperone family.</text>
</comment>
<sequence length="704" mass="78874">MAILSKIRERTVFLIVIIALALFAFVLTDLFKNGGFSSDKATSSVGVIGDEEIGREEFAAEVENIVQQSQGRVSTLQAANQAWENNLRRTLLKQEFESLGLEVGADQITDAMSQQLVGDPRFSNDAGFFDEAKLKQFIAELKITSPQQYQQWVNFEQSMEVNAKSQLYFNMVKAGVQTTLLEGKQIYHQENDNLTFEFVKVPFDKGEEVEVTKSDIQNYINVHKERFQQDAKRNLEYVYFEETPSEEDNSFVLDEVTKLTTDEKVEQSEGLSNFNTTDNVQEFIAVHSETPYNDNYTFEYNMKGEFALAILELDVNDVYGPYYENESYKISKLVERTQKADSVKTSHILVTYNGSRVDASVTRTKEEAKVLADSLTDVVRRNSDKFAELAGEFSSDRQSAENGGQLNWITYGALVPEFNDYVFDEAKVNSYGLVETDFGFHVIYLEDRTSLKDALKVATVTKRVEPSEKTLNELYRSSSKFELSAKDNDFRKEADSTGLTVKPVNGINKLDESIPGVGRQRSIVKWAFEGETKTGDIKSFDTGSGYIVARVTKISKKGLQSTEEASAIVTPILRKQKQAEQIKSQIEGQDLNAVASLFGVNKQKASSVNISNPFIPGGGTEPKIVGAAFAMSVNDISKPLQGKTGVYVIKLLEKNGAQALPSYRAVAKEETEKRTRSLLNPRTSPIIEALKNSKEIEDNRHLVY</sequence>
<name>K4IF82_PSYTT</name>
<gene>
    <name evidence="14" type="ordered locus">P700755_002256</name>
</gene>
<evidence type="ECO:0000256" key="6">
    <source>
        <dbReference type="ARBA" id="ARBA00023136"/>
    </source>
</evidence>
<dbReference type="InterPro" id="IPR046357">
    <property type="entry name" value="PPIase_dom_sf"/>
</dbReference>
<dbReference type="Proteomes" id="UP000008514">
    <property type="component" value="Chromosome"/>
</dbReference>
<keyword evidence="2" id="KW-1003">Cell membrane</keyword>
<reference evidence="14" key="2">
    <citation type="submission" date="2012-09" db="EMBL/GenBank/DDBJ databases">
        <title>The complete sequence of Psychroflexus torquis an extreme psychrophile from sea-ice that is stimulated by light.</title>
        <authorList>
            <person name="Feng S."/>
            <person name="Powell S.M."/>
            <person name="Bowman J.P."/>
        </authorList>
    </citation>
    <scope>NUCLEOTIDE SEQUENCE [LARGE SCALE GENOMIC DNA]</scope>
    <source>
        <strain evidence="14">ATCC 700755</strain>
    </source>
</reference>
<dbReference type="GO" id="GO:0003755">
    <property type="term" value="F:peptidyl-prolyl cis-trans isomerase activity"/>
    <property type="evidence" value="ECO:0007669"/>
    <property type="project" value="UniProtKB-KW"/>
</dbReference>
<dbReference type="Gene3D" id="3.10.50.40">
    <property type="match status" value="2"/>
</dbReference>
<dbReference type="AlphaFoldDB" id="K4IF82"/>
<dbReference type="SUPFAM" id="SSF109998">
    <property type="entry name" value="Triger factor/SurA peptide-binding domain-like"/>
    <property type="match status" value="1"/>
</dbReference>
<keyword evidence="15" id="KW-1185">Reference proteome</keyword>
<evidence type="ECO:0000256" key="4">
    <source>
        <dbReference type="ARBA" id="ARBA00022692"/>
    </source>
</evidence>
<feature type="domain" description="PpiC" evidence="13">
    <location>
        <begin position="340"/>
        <end position="447"/>
    </location>
</feature>
<keyword evidence="5 12" id="KW-1133">Transmembrane helix</keyword>
<dbReference type="Pfam" id="PF13623">
    <property type="entry name" value="SurA_N_2"/>
    <property type="match status" value="1"/>
</dbReference>
<dbReference type="InterPro" id="IPR052029">
    <property type="entry name" value="PpiD_chaperone"/>
</dbReference>
<evidence type="ECO:0000256" key="10">
    <source>
        <dbReference type="ARBA" id="ARBA00042775"/>
    </source>
</evidence>
<dbReference type="RefSeq" id="WP_015024615.1">
    <property type="nucleotide sequence ID" value="NC_018721.1"/>
</dbReference>
<keyword evidence="4 12" id="KW-0812">Transmembrane</keyword>
<dbReference type="HOGENOM" id="CLU_023843_0_1_10"/>
<feature type="transmembrane region" description="Helical" evidence="12">
    <location>
        <begin position="12"/>
        <end position="31"/>
    </location>
</feature>
<evidence type="ECO:0000313" key="15">
    <source>
        <dbReference type="Proteomes" id="UP000008514"/>
    </source>
</evidence>
<accession>K4IF82</accession>
<keyword evidence="11" id="KW-0697">Rotamase</keyword>
<keyword evidence="7" id="KW-0143">Chaperone</keyword>
<dbReference type="PANTHER" id="PTHR47529:SF1">
    <property type="entry name" value="PERIPLASMIC CHAPERONE PPID"/>
    <property type="match status" value="1"/>
</dbReference>
<evidence type="ECO:0000256" key="5">
    <source>
        <dbReference type="ARBA" id="ARBA00022989"/>
    </source>
</evidence>
<protein>
    <recommendedName>
        <fullName evidence="9">Periplasmic chaperone PpiD</fullName>
    </recommendedName>
    <alternativeName>
        <fullName evidence="10">Periplasmic folding chaperone</fullName>
    </alternativeName>
</protein>
<dbReference type="InterPro" id="IPR000297">
    <property type="entry name" value="PPIase_PpiC"/>
</dbReference>
<dbReference type="SUPFAM" id="SSF54534">
    <property type="entry name" value="FKBP-like"/>
    <property type="match status" value="2"/>
</dbReference>
<dbReference type="Pfam" id="PF13616">
    <property type="entry name" value="Rotamase_3"/>
    <property type="match status" value="1"/>
</dbReference>
<evidence type="ECO:0000313" key="14">
    <source>
        <dbReference type="EMBL" id="AFU69039.1"/>
    </source>
</evidence>
<evidence type="ECO:0000259" key="13">
    <source>
        <dbReference type="PROSITE" id="PS50198"/>
    </source>
</evidence>
<dbReference type="PROSITE" id="PS50198">
    <property type="entry name" value="PPIC_PPIASE_2"/>
    <property type="match status" value="1"/>
</dbReference>
<evidence type="ECO:0000256" key="12">
    <source>
        <dbReference type="SAM" id="Phobius"/>
    </source>
</evidence>
<comment type="subcellular location">
    <subcellularLocation>
        <location evidence="1">Cell inner membrane</location>
        <topology evidence="1">Single-pass type II membrane protein</topology>
        <orientation evidence="1">Periplasmic side</orientation>
    </subcellularLocation>
</comment>
<keyword evidence="6 12" id="KW-0472">Membrane</keyword>
<evidence type="ECO:0000256" key="3">
    <source>
        <dbReference type="ARBA" id="ARBA00022519"/>
    </source>
</evidence>
<organism evidence="14 15">
    <name type="scientific">Psychroflexus torquis (strain ATCC 700755 / CIP 106069 / ACAM 623)</name>
    <dbReference type="NCBI Taxonomy" id="313595"/>
    <lineage>
        <taxon>Bacteria</taxon>
        <taxon>Pseudomonadati</taxon>
        <taxon>Bacteroidota</taxon>
        <taxon>Flavobacteriia</taxon>
        <taxon>Flavobacteriales</taxon>
        <taxon>Flavobacteriaceae</taxon>
        <taxon>Psychroflexus</taxon>
    </lineage>
</organism>
<dbReference type="PANTHER" id="PTHR47529">
    <property type="entry name" value="PEPTIDYL-PROLYL CIS-TRANS ISOMERASE D"/>
    <property type="match status" value="1"/>
</dbReference>
<dbReference type="InterPro" id="IPR027304">
    <property type="entry name" value="Trigger_fact/SurA_dom_sf"/>
</dbReference>
<evidence type="ECO:0000256" key="11">
    <source>
        <dbReference type="PROSITE-ProRule" id="PRU00278"/>
    </source>
</evidence>
<evidence type="ECO:0000256" key="7">
    <source>
        <dbReference type="ARBA" id="ARBA00023186"/>
    </source>
</evidence>
<evidence type="ECO:0000256" key="1">
    <source>
        <dbReference type="ARBA" id="ARBA00004382"/>
    </source>
</evidence>
<evidence type="ECO:0000256" key="9">
    <source>
        <dbReference type="ARBA" id="ARBA00040743"/>
    </source>
</evidence>
<dbReference type="KEGG" id="ptq:P700755_002256"/>
<dbReference type="GO" id="GO:0005886">
    <property type="term" value="C:plasma membrane"/>
    <property type="evidence" value="ECO:0007669"/>
    <property type="project" value="UniProtKB-SubCell"/>
</dbReference>